<comment type="caution">
    <text evidence="2">The sequence shown here is derived from an EMBL/GenBank/DDBJ whole genome shotgun (WGS) entry which is preliminary data.</text>
</comment>
<evidence type="ECO:0008006" key="4">
    <source>
        <dbReference type="Google" id="ProtNLM"/>
    </source>
</evidence>
<dbReference type="Proteomes" id="UP000266841">
    <property type="component" value="Unassembled WGS sequence"/>
</dbReference>
<evidence type="ECO:0000313" key="3">
    <source>
        <dbReference type="Proteomes" id="UP000266841"/>
    </source>
</evidence>
<keyword evidence="1" id="KW-0732">Signal</keyword>
<sequence length="161" mass="17962">MGILRGGRMRFAWLVTLVLLAALALSNFMQSSMSMSTELSPTASEGDFSNPKFATQDHVSEVTYLGTDYGGWAFDEKLVGSSPVVYSFGLGEDISWDAAMIEKYNVRLFGFDPTPKVREAKTAIFYFAQLELELVGQTMTQKPNLTTCIFERSPRHSLSHR</sequence>
<dbReference type="AlphaFoldDB" id="K0TB92"/>
<evidence type="ECO:0000313" key="2">
    <source>
        <dbReference type="EMBL" id="EJK67712.1"/>
    </source>
</evidence>
<feature type="chain" id="PRO_5003841703" description="Methyltransferase domain-containing protein" evidence="1">
    <location>
        <begin position="27"/>
        <end position="161"/>
    </location>
</feature>
<evidence type="ECO:0000256" key="1">
    <source>
        <dbReference type="SAM" id="SignalP"/>
    </source>
</evidence>
<organism evidence="2 3">
    <name type="scientific">Thalassiosira oceanica</name>
    <name type="common">Marine diatom</name>
    <dbReference type="NCBI Taxonomy" id="159749"/>
    <lineage>
        <taxon>Eukaryota</taxon>
        <taxon>Sar</taxon>
        <taxon>Stramenopiles</taxon>
        <taxon>Ochrophyta</taxon>
        <taxon>Bacillariophyta</taxon>
        <taxon>Coscinodiscophyceae</taxon>
        <taxon>Thalassiosirophycidae</taxon>
        <taxon>Thalassiosirales</taxon>
        <taxon>Thalassiosiraceae</taxon>
        <taxon>Thalassiosira</taxon>
    </lineage>
</organism>
<accession>K0TB92</accession>
<dbReference type="EMBL" id="AGNL01012733">
    <property type="protein sequence ID" value="EJK67712.1"/>
    <property type="molecule type" value="Genomic_DNA"/>
</dbReference>
<protein>
    <recommendedName>
        <fullName evidence="4">Methyltransferase domain-containing protein</fullName>
    </recommendedName>
</protein>
<keyword evidence="3" id="KW-1185">Reference proteome</keyword>
<gene>
    <name evidence="2" type="ORF">THAOC_11220</name>
</gene>
<name>K0TB92_THAOC</name>
<proteinExistence type="predicted"/>
<dbReference type="OrthoDB" id="2011676at2759"/>
<reference evidence="2 3" key="1">
    <citation type="journal article" date="2012" name="Genome Biol.">
        <title>Genome and low-iron response of an oceanic diatom adapted to chronic iron limitation.</title>
        <authorList>
            <person name="Lommer M."/>
            <person name="Specht M."/>
            <person name="Roy A.S."/>
            <person name="Kraemer L."/>
            <person name="Andreson R."/>
            <person name="Gutowska M.A."/>
            <person name="Wolf J."/>
            <person name="Bergner S.V."/>
            <person name="Schilhabel M.B."/>
            <person name="Klostermeier U.C."/>
            <person name="Beiko R.G."/>
            <person name="Rosenstiel P."/>
            <person name="Hippler M."/>
            <person name="Laroche J."/>
        </authorList>
    </citation>
    <scope>NUCLEOTIDE SEQUENCE [LARGE SCALE GENOMIC DNA]</scope>
    <source>
        <strain evidence="2 3">CCMP1005</strain>
    </source>
</reference>
<feature type="signal peptide" evidence="1">
    <location>
        <begin position="1"/>
        <end position="26"/>
    </location>
</feature>